<name>A0A1H2K6Q2_9BACT</name>
<dbReference type="AlphaFoldDB" id="A0A1H2K6Q2"/>
<keyword evidence="2" id="KW-1185">Reference proteome</keyword>
<dbReference type="Proteomes" id="UP000199608">
    <property type="component" value="Unassembled WGS sequence"/>
</dbReference>
<dbReference type="EMBL" id="FNLL01000021">
    <property type="protein sequence ID" value="SDU63995.1"/>
    <property type="molecule type" value="Genomic_DNA"/>
</dbReference>
<reference evidence="2" key="1">
    <citation type="submission" date="2016-10" db="EMBL/GenBank/DDBJ databases">
        <authorList>
            <person name="Varghese N."/>
            <person name="Submissions S."/>
        </authorList>
    </citation>
    <scope>NUCLEOTIDE SEQUENCE [LARGE SCALE GENOMIC DNA]</scope>
    <source>
        <strain evidence="2">DSM 3384</strain>
    </source>
</reference>
<protein>
    <submittedName>
        <fullName evidence="1">Uncharacterized protein</fullName>
    </submittedName>
</protein>
<accession>A0A1H2K6Q2</accession>
<gene>
    <name evidence="1" type="ORF">SAMN04487931_12124</name>
</gene>
<evidence type="ECO:0000313" key="1">
    <source>
        <dbReference type="EMBL" id="SDU63995.1"/>
    </source>
</evidence>
<organism evidence="1 2">
    <name type="scientific">Desulfobacula phenolica</name>
    <dbReference type="NCBI Taxonomy" id="90732"/>
    <lineage>
        <taxon>Bacteria</taxon>
        <taxon>Pseudomonadati</taxon>
        <taxon>Thermodesulfobacteriota</taxon>
        <taxon>Desulfobacteria</taxon>
        <taxon>Desulfobacterales</taxon>
        <taxon>Desulfobacteraceae</taxon>
        <taxon>Desulfobacula</taxon>
    </lineage>
</organism>
<evidence type="ECO:0000313" key="2">
    <source>
        <dbReference type="Proteomes" id="UP000199608"/>
    </source>
</evidence>
<proteinExistence type="predicted"/>
<sequence>MVKSFKITINYEHCFTSKSCNFPGLLQRHVIIFFTSYPNFTAKQIYKELTRIWLTHYHTPNMAYFI</sequence>